<sequence length="214" mass="24277">MARDLFEFWQQIGMSDFVHPSDVPIFERLKGQHDFNLNCLPLCFSGPLRTARIVLLYLSPGLPKGFEHQSKTPELQQLYASQRTGDAHLPGPNSPGHRWRESRLSFLGDWEQHRDKIAVFNIGAYHSKDFVDHDVLASLPSSRIALDWAQSILFPEAEAGRRVVICMRAAKYWGLRVGETYGKSLFAPETTRSGHMLTGSERAIIIEEAQRALM</sequence>
<evidence type="ECO:0000313" key="2">
    <source>
        <dbReference type="Proteomes" id="UP000057737"/>
    </source>
</evidence>
<gene>
    <name evidence="1" type="ORF">AS156_30300</name>
</gene>
<dbReference type="RefSeq" id="WP_066501272.1">
    <property type="nucleotide sequence ID" value="NZ_LNCU01000025.1"/>
</dbReference>
<keyword evidence="2" id="KW-1185">Reference proteome</keyword>
<dbReference type="OrthoDB" id="8265140at2"/>
<dbReference type="AlphaFoldDB" id="A0A109K330"/>
<comment type="caution">
    <text evidence="1">The sequence shown here is derived from an EMBL/GenBank/DDBJ whole genome shotgun (WGS) entry which is preliminary data.</text>
</comment>
<dbReference type="Proteomes" id="UP000057737">
    <property type="component" value="Unassembled WGS sequence"/>
</dbReference>
<protein>
    <submittedName>
        <fullName evidence="1">Uncharacterized protein</fullName>
    </submittedName>
</protein>
<evidence type="ECO:0000313" key="1">
    <source>
        <dbReference type="EMBL" id="KWV59818.1"/>
    </source>
</evidence>
<organism evidence="1 2">
    <name type="scientific">Bradyrhizobium macuxiense</name>
    <dbReference type="NCBI Taxonomy" id="1755647"/>
    <lineage>
        <taxon>Bacteria</taxon>
        <taxon>Pseudomonadati</taxon>
        <taxon>Pseudomonadota</taxon>
        <taxon>Alphaproteobacteria</taxon>
        <taxon>Hyphomicrobiales</taxon>
        <taxon>Nitrobacteraceae</taxon>
        <taxon>Bradyrhizobium</taxon>
    </lineage>
</organism>
<dbReference type="EMBL" id="LNCU01000025">
    <property type="protein sequence ID" value="KWV59818.1"/>
    <property type="molecule type" value="Genomic_DNA"/>
</dbReference>
<accession>A0A109K330</accession>
<name>A0A109K330_9BRAD</name>
<reference evidence="1 2" key="1">
    <citation type="submission" date="2015-11" db="EMBL/GenBank/DDBJ databases">
        <title>Draft Genome Sequence of the Strain BR 10303 (Bradyrhizobium sp.) isolated from nodules of Centrolobium paraense.</title>
        <authorList>
            <person name="Zelli J.E."/>
            <person name="Simoes-Araujo J.L."/>
            <person name="Barauna A.C."/>
            <person name="Silva K."/>
        </authorList>
    </citation>
    <scope>NUCLEOTIDE SEQUENCE [LARGE SCALE GENOMIC DNA]</scope>
    <source>
        <strain evidence="1 2">BR 10303</strain>
    </source>
</reference>
<proteinExistence type="predicted"/>